<dbReference type="EMBL" id="RSEJ01000009">
    <property type="protein sequence ID" value="NBI52957.1"/>
    <property type="molecule type" value="Genomic_DNA"/>
</dbReference>
<evidence type="ECO:0000259" key="1">
    <source>
        <dbReference type="PROSITE" id="PS51186"/>
    </source>
</evidence>
<dbReference type="Proteomes" id="UP000738517">
    <property type="component" value="Unassembled WGS sequence"/>
</dbReference>
<accession>A0ABW9YGN2</accession>
<dbReference type="Pfam" id="PF00583">
    <property type="entry name" value="Acetyltransf_1"/>
    <property type="match status" value="1"/>
</dbReference>
<name>A0ABW9YGN2_9GAMM</name>
<dbReference type="SUPFAM" id="SSF55729">
    <property type="entry name" value="Acyl-CoA N-acyltransferases (Nat)"/>
    <property type="match status" value="1"/>
</dbReference>
<gene>
    <name evidence="2" type="ORF">EIZ48_10255</name>
</gene>
<evidence type="ECO:0000313" key="3">
    <source>
        <dbReference type="Proteomes" id="UP000738517"/>
    </source>
</evidence>
<comment type="caution">
    <text evidence="2">The sequence shown here is derived from an EMBL/GenBank/DDBJ whole genome shotgun (WGS) entry which is preliminary data.</text>
</comment>
<protein>
    <submittedName>
        <fullName evidence="2">GNAT family N-acetyltransferase</fullName>
    </submittedName>
</protein>
<feature type="domain" description="N-acetyltransferase" evidence="1">
    <location>
        <begin position="101"/>
        <end position="232"/>
    </location>
</feature>
<organism evidence="2 3">
    <name type="scientific">Photobacterium alginatilyticum</name>
    <dbReference type="NCBI Taxonomy" id="1775171"/>
    <lineage>
        <taxon>Bacteria</taxon>
        <taxon>Pseudomonadati</taxon>
        <taxon>Pseudomonadota</taxon>
        <taxon>Gammaproteobacteria</taxon>
        <taxon>Vibrionales</taxon>
        <taxon>Vibrionaceae</taxon>
        <taxon>Photobacterium</taxon>
    </lineage>
</organism>
<dbReference type="InterPro" id="IPR016181">
    <property type="entry name" value="Acyl_CoA_acyltransferase"/>
</dbReference>
<proteinExistence type="predicted"/>
<keyword evidence="3" id="KW-1185">Reference proteome</keyword>
<evidence type="ECO:0000313" key="2">
    <source>
        <dbReference type="EMBL" id="NBI52957.1"/>
    </source>
</evidence>
<dbReference type="Gene3D" id="3.40.630.30">
    <property type="match status" value="1"/>
</dbReference>
<reference evidence="2 3" key="1">
    <citation type="journal article" date="2017" name="Int. J. Syst. Evol. Microbiol.">
        <title>Photobacterium alginatilyticum sp. nov., a marine bacterium isolated from bottom seawater.</title>
        <authorList>
            <person name="Wang X."/>
            <person name="Wang Y."/>
            <person name="Yang X."/>
            <person name="Sun H."/>
            <person name="Li B."/>
            <person name="Zhang X.H."/>
        </authorList>
    </citation>
    <scope>NUCLEOTIDE SEQUENCE [LARGE SCALE GENOMIC DNA]</scope>
    <source>
        <strain evidence="2 3">P03D4</strain>
    </source>
</reference>
<dbReference type="InterPro" id="IPR000182">
    <property type="entry name" value="GNAT_dom"/>
</dbReference>
<dbReference type="PROSITE" id="PS51186">
    <property type="entry name" value="GNAT"/>
    <property type="match status" value="1"/>
</dbReference>
<dbReference type="CDD" id="cd04301">
    <property type="entry name" value="NAT_SF"/>
    <property type="match status" value="1"/>
</dbReference>
<sequence>MLGGSDAMKSEHMVNTHLMDRLRFEKYSNQHFTSCVELIKSTWNFHIDFINIPDDNIVYEYYFKTCLNWNQHLDVVVDENSNVKGLLFASKEDSSVFRELVYLRKERQIKKWKNKKIRLGAFGDRDKAEQALESFVFNDDQGEIDAEYFDSEVNLFVVSPELKGMGLGRKLMDRYMRFCRENAIETAFLWTDMDCNYSFYHKYGFKLHRTFKCSNQANNSSEVENGMVFYIDVIK</sequence>